<evidence type="ECO:0000259" key="5">
    <source>
        <dbReference type="Pfam" id="PF15791"/>
    </source>
</evidence>
<evidence type="ECO:0000313" key="6">
    <source>
        <dbReference type="EMBL" id="ERE63815.1"/>
    </source>
</evidence>
<feature type="region of interest" description="Disordered" evidence="4">
    <location>
        <begin position="1"/>
        <end position="22"/>
    </location>
</feature>
<dbReference type="AlphaFoldDB" id="A0A061HUT1"/>
<evidence type="ECO:0000256" key="3">
    <source>
        <dbReference type="ARBA" id="ARBA00023163"/>
    </source>
</evidence>
<name>A0A061HUT1_CRIGR</name>
<gene>
    <name evidence="6" type="ORF">H671_xg20643</name>
</gene>
<evidence type="ECO:0000313" key="7">
    <source>
        <dbReference type="Proteomes" id="UP000030759"/>
    </source>
</evidence>
<feature type="compositionally biased region" description="Polar residues" evidence="4">
    <location>
        <begin position="1"/>
        <end position="13"/>
    </location>
</feature>
<dbReference type="InterPro" id="IPR031577">
    <property type="entry name" value="DMRT-C1/C2_C"/>
</dbReference>
<comment type="similarity">
    <text evidence="1">Belongs to the DMRT family.</text>
</comment>
<protein>
    <recommendedName>
        <fullName evidence="5">Doublesex- and mab-3-related transcription factor C1/C2 C-terminal domain-containing protein</fullName>
    </recommendedName>
</protein>
<dbReference type="EMBL" id="KE685966">
    <property type="protein sequence ID" value="ERE63815.1"/>
    <property type="molecule type" value="Genomic_DNA"/>
</dbReference>
<organism evidence="6 7">
    <name type="scientific">Cricetulus griseus</name>
    <name type="common">Chinese hamster</name>
    <name type="synonym">Cricetulus barabensis griseus</name>
    <dbReference type="NCBI Taxonomy" id="10029"/>
    <lineage>
        <taxon>Eukaryota</taxon>
        <taxon>Metazoa</taxon>
        <taxon>Chordata</taxon>
        <taxon>Craniata</taxon>
        <taxon>Vertebrata</taxon>
        <taxon>Euteleostomi</taxon>
        <taxon>Mammalia</taxon>
        <taxon>Eutheria</taxon>
        <taxon>Euarchontoglires</taxon>
        <taxon>Glires</taxon>
        <taxon>Rodentia</taxon>
        <taxon>Myomorpha</taxon>
        <taxon>Muroidea</taxon>
        <taxon>Cricetidae</taxon>
        <taxon>Cricetinae</taxon>
        <taxon>Cricetulus</taxon>
    </lineage>
</organism>
<proteinExistence type="inferred from homology"/>
<feature type="domain" description="Doublesex- and mab-3-related transcription factor C1/C2 C-terminal" evidence="5">
    <location>
        <begin position="172"/>
        <end position="209"/>
    </location>
</feature>
<evidence type="ECO:0000256" key="4">
    <source>
        <dbReference type="SAM" id="MobiDB-lite"/>
    </source>
</evidence>
<accession>A0A061HUT1</accession>
<evidence type="ECO:0000256" key="2">
    <source>
        <dbReference type="ARBA" id="ARBA00023015"/>
    </source>
</evidence>
<keyword evidence="2" id="KW-0805">Transcription regulation</keyword>
<sequence>MAEDPNSQMNSNKRPTKSGRMDEQQNAIYPSEVQPHIMPRQEISQVPVVLQWPTAFIPINCTPVTLSPQMMIALSWDPCQPVTIPCLVSNVVLQPCINTIPPVLPAQVLVSSNICLQGRGNANLAPGNSTQISDASNQGREICTQLPDASNQGREICTQINDASNQGPEVYTQIPAISNQRAVSAEVDRQKVLDAAEALLILHNSPQAWEETRSIPGSWLLE</sequence>
<keyword evidence="3" id="KW-0804">Transcription</keyword>
<dbReference type="Pfam" id="PF15791">
    <property type="entry name" value="DMRT-like"/>
    <property type="match status" value="1"/>
</dbReference>
<evidence type="ECO:0000256" key="1">
    <source>
        <dbReference type="ARBA" id="ARBA00006834"/>
    </source>
</evidence>
<reference evidence="7" key="1">
    <citation type="journal article" date="2013" name="Nat. Biotechnol.">
        <title>Chinese hamster genome sequenced from sorted chromosomes.</title>
        <authorList>
            <person name="Brinkrolf K."/>
            <person name="Rupp O."/>
            <person name="Laux H."/>
            <person name="Kollin F."/>
            <person name="Ernst W."/>
            <person name="Linke B."/>
            <person name="Kofler R."/>
            <person name="Romand S."/>
            <person name="Hesse F."/>
            <person name="Budach W.E."/>
            <person name="Galosy S."/>
            <person name="Muller D."/>
            <person name="Noll T."/>
            <person name="Wienberg J."/>
            <person name="Jostock T."/>
            <person name="Leonard M."/>
            <person name="Grillari J."/>
            <person name="Tauch A."/>
            <person name="Goesmann A."/>
            <person name="Helk B."/>
            <person name="Mott J.E."/>
            <person name="Puhler A."/>
            <person name="Borth N."/>
        </authorList>
    </citation>
    <scope>NUCLEOTIDE SEQUENCE [LARGE SCALE GENOMIC DNA]</scope>
    <source>
        <strain evidence="7">17A/GY</strain>
    </source>
</reference>
<dbReference type="Proteomes" id="UP000030759">
    <property type="component" value="Unassembled WGS sequence"/>
</dbReference>